<keyword evidence="5" id="KW-0631">Potassium channel</keyword>
<evidence type="ECO:0000259" key="13">
    <source>
        <dbReference type="Pfam" id="PF00520"/>
    </source>
</evidence>
<evidence type="ECO:0000256" key="9">
    <source>
        <dbReference type="ARBA" id="ARBA00023065"/>
    </source>
</evidence>
<keyword evidence="7" id="KW-0630">Potassium</keyword>
<keyword evidence="9" id="KW-0406">Ion transport</keyword>
<feature type="domain" description="Ion transport" evidence="13">
    <location>
        <begin position="30"/>
        <end position="265"/>
    </location>
</feature>
<feature type="transmembrane region" description="Helical" evidence="12">
    <location>
        <begin position="209"/>
        <end position="229"/>
    </location>
</feature>
<dbReference type="Gene3D" id="1.20.120.350">
    <property type="entry name" value="Voltage-gated potassium channels. Chain C"/>
    <property type="match status" value="1"/>
</dbReference>
<proteinExistence type="predicted"/>
<dbReference type="InterPro" id="IPR027359">
    <property type="entry name" value="Volt_channel_dom_sf"/>
</dbReference>
<keyword evidence="4 12" id="KW-0812">Transmembrane</keyword>
<reference evidence="14 15" key="2">
    <citation type="submission" date="2016-08" db="EMBL/GenBank/DDBJ databases">
        <title>Pervasive Adenine N6-methylation of Active Genes in Fungi.</title>
        <authorList>
            <consortium name="DOE Joint Genome Institute"/>
            <person name="Mondo S.J."/>
            <person name="Dannebaum R.O."/>
            <person name="Kuo R.C."/>
            <person name="Labutti K."/>
            <person name="Haridas S."/>
            <person name="Kuo A."/>
            <person name="Salamov A."/>
            <person name="Ahrendt S.R."/>
            <person name="Lipzen A."/>
            <person name="Sullivan W."/>
            <person name="Andreopoulos W.B."/>
            <person name="Clum A."/>
            <person name="Lindquist E."/>
            <person name="Daum C."/>
            <person name="Ramamoorthy G.K."/>
            <person name="Gryganskyi A."/>
            <person name="Culley D."/>
            <person name="Magnuson J.K."/>
            <person name="James T.Y."/>
            <person name="O'Malley M.A."/>
            <person name="Stajich J.E."/>
            <person name="Spatafora J.W."/>
            <person name="Visel A."/>
            <person name="Grigoriev I.V."/>
        </authorList>
    </citation>
    <scope>NUCLEOTIDE SEQUENCE [LARGE SCALE GENOMIC DNA]</scope>
    <source>
        <strain evidence="14 15">S4</strain>
    </source>
</reference>
<feature type="transmembrane region" description="Helical" evidence="12">
    <location>
        <begin position="119"/>
        <end position="139"/>
    </location>
</feature>
<gene>
    <name evidence="14" type="ORF">BCR32DRAFT_324580</name>
</gene>
<dbReference type="InterPro" id="IPR028325">
    <property type="entry name" value="VG_K_chnl"/>
</dbReference>
<dbReference type="Gene3D" id="1.10.287.70">
    <property type="match status" value="1"/>
</dbReference>
<feature type="transmembrane region" description="Helical" evidence="12">
    <location>
        <begin position="29"/>
        <end position="48"/>
    </location>
</feature>
<keyword evidence="10 12" id="KW-0472">Membrane</keyword>
<evidence type="ECO:0000256" key="2">
    <source>
        <dbReference type="ARBA" id="ARBA00022448"/>
    </source>
</evidence>
<dbReference type="Proteomes" id="UP000193944">
    <property type="component" value="Unassembled WGS sequence"/>
</dbReference>
<evidence type="ECO:0000256" key="12">
    <source>
        <dbReference type="SAM" id="Phobius"/>
    </source>
</evidence>
<evidence type="ECO:0000313" key="15">
    <source>
        <dbReference type="Proteomes" id="UP000193944"/>
    </source>
</evidence>
<dbReference type="OrthoDB" id="415460at2759"/>
<evidence type="ECO:0000256" key="8">
    <source>
        <dbReference type="ARBA" id="ARBA00022989"/>
    </source>
</evidence>
<dbReference type="GO" id="GO:0001508">
    <property type="term" value="P:action potential"/>
    <property type="evidence" value="ECO:0007669"/>
    <property type="project" value="TreeGrafter"/>
</dbReference>
<evidence type="ECO:0000256" key="11">
    <source>
        <dbReference type="ARBA" id="ARBA00023303"/>
    </source>
</evidence>
<dbReference type="GO" id="GO:0008076">
    <property type="term" value="C:voltage-gated potassium channel complex"/>
    <property type="evidence" value="ECO:0007669"/>
    <property type="project" value="InterPro"/>
</dbReference>
<organism evidence="14 15">
    <name type="scientific">Anaeromyces robustus</name>
    <dbReference type="NCBI Taxonomy" id="1754192"/>
    <lineage>
        <taxon>Eukaryota</taxon>
        <taxon>Fungi</taxon>
        <taxon>Fungi incertae sedis</taxon>
        <taxon>Chytridiomycota</taxon>
        <taxon>Chytridiomycota incertae sedis</taxon>
        <taxon>Neocallimastigomycetes</taxon>
        <taxon>Neocallimastigales</taxon>
        <taxon>Neocallimastigaceae</taxon>
        <taxon>Anaeromyces</taxon>
    </lineage>
</organism>
<dbReference type="PANTHER" id="PTHR11537">
    <property type="entry name" value="VOLTAGE-GATED POTASSIUM CHANNEL"/>
    <property type="match status" value="1"/>
</dbReference>
<dbReference type="EMBL" id="MCFG01000011">
    <property type="protein sequence ID" value="ORX87244.1"/>
    <property type="molecule type" value="Genomic_DNA"/>
</dbReference>
<dbReference type="Pfam" id="PF00520">
    <property type="entry name" value="Ion_trans"/>
    <property type="match status" value="1"/>
</dbReference>
<dbReference type="PRINTS" id="PR01333">
    <property type="entry name" value="2POREKCHANEL"/>
</dbReference>
<keyword evidence="6" id="KW-0851">Voltage-gated channel</keyword>
<evidence type="ECO:0000256" key="5">
    <source>
        <dbReference type="ARBA" id="ARBA00022826"/>
    </source>
</evidence>
<reference evidence="14 15" key="1">
    <citation type="submission" date="2016-08" db="EMBL/GenBank/DDBJ databases">
        <title>A Parts List for Fungal Cellulosomes Revealed by Comparative Genomics.</title>
        <authorList>
            <consortium name="DOE Joint Genome Institute"/>
            <person name="Haitjema C.H."/>
            <person name="Gilmore S.P."/>
            <person name="Henske J.K."/>
            <person name="Solomon K.V."/>
            <person name="De Groot R."/>
            <person name="Kuo A."/>
            <person name="Mondo S.J."/>
            <person name="Salamov A.A."/>
            <person name="Labutti K."/>
            <person name="Zhao Z."/>
            <person name="Chiniquy J."/>
            <person name="Barry K."/>
            <person name="Brewer H.M."/>
            <person name="Purvine S.O."/>
            <person name="Wright A.T."/>
            <person name="Boxma B."/>
            <person name="Van Alen T."/>
            <person name="Hackstein J.H."/>
            <person name="Baker S.E."/>
            <person name="Grigoriev I.V."/>
            <person name="O'Malley M.A."/>
        </authorList>
    </citation>
    <scope>NUCLEOTIDE SEQUENCE [LARGE SCALE GENOMIC DNA]</scope>
    <source>
        <strain evidence="14 15">S4</strain>
    </source>
</reference>
<evidence type="ECO:0000313" key="14">
    <source>
        <dbReference type="EMBL" id="ORX87244.1"/>
    </source>
</evidence>
<keyword evidence="15" id="KW-1185">Reference proteome</keyword>
<name>A0A1Y1XPJ5_9FUNG</name>
<evidence type="ECO:0000256" key="1">
    <source>
        <dbReference type="ARBA" id="ARBA00004141"/>
    </source>
</evidence>
<keyword evidence="8 12" id="KW-1133">Transmembrane helix</keyword>
<comment type="caution">
    <text evidence="14">The sequence shown here is derived from an EMBL/GenBank/DDBJ whole genome shotgun (WGS) entry which is preliminary data.</text>
</comment>
<comment type="subcellular location">
    <subcellularLocation>
        <location evidence="1">Membrane</location>
        <topology evidence="1">Multi-pass membrane protein</topology>
    </subcellularLocation>
</comment>
<keyword evidence="2" id="KW-0813">Transport</keyword>
<sequence>MREHRRKRNIRKRIFEIIEVAEKGDLLSLIYDITMITTIVVSLFPLAFKKNYDPTVNQIETNEMDKQSNDNQAETNLLQKIFLIIDIVSACLFILDYVLRLITADYKLKNKSFMSFIKYPFTLWAIIDLISILPSITLIDDRLKMLRIFIMLRTLKIIRVFKTFRYSNSITIISDVIKSSKNALTAVCTLAFGYILVSALIIFNVEENTFDSFFMAVYWATVSLTTVGYGDIYPTTTLGRIIAMISSLCGIALVALPSGIITAGYLESLNERSKNKIRESSSVTLTADVPSEDITTIGRSDSYHAREI</sequence>
<keyword evidence="11 14" id="KW-0407">Ion channel</keyword>
<evidence type="ECO:0000256" key="4">
    <source>
        <dbReference type="ARBA" id="ARBA00022692"/>
    </source>
</evidence>
<keyword evidence="3" id="KW-0633">Potassium transport</keyword>
<dbReference type="AlphaFoldDB" id="A0A1Y1XPJ5"/>
<feature type="transmembrane region" description="Helical" evidence="12">
    <location>
        <begin position="241"/>
        <end position="266"/>
    </location>
</feature>
<dbReference type="InterPro" id="IPR003280">
    <property type="entry name" value="2pore_dom_K_chnl"/>
</dbReference>
<dbReference type="PRINTS" id="PR00169">
    <property type="entry name" value="KCHANNEL"/>
</dbReference>
<feature type="transmembrane region" description="Helical" evidence="12">
    <location>
        <begin position="182"/>
        <end position="203"/>
    </location>
</feature>
<evidence type="ECO:0000256" key="10">
    <source>
        <dbReference type="ARBA" id="ARBA00023136"/>
    </source>
</evidence>
<evidence type="ECO:0000256" key="6">
    <source>
        <dbReference type="ARBA" id="ARBA00022882"/>
    </source>
</evidence>
<dbReference type="PANTHER" id="PTHR11537:SF254">
    <property type="entry name" value="POTASSIUM VOLTAGE-GATED CHANNEL PROTEIN SHAB"/>
    <property type="match status" value="1"/>
</dbReference>
<accession>A0A1Y1XPJ5</accession>
<feature type="transmembrane region" description="Helical" evidence="12">
    <location>
        <begin position="81"/>
        <end position="99"/>
    </location>
</feature>
<evidence type="ECO:0000256" key="3">
    <source>
        <dbReference type="ARBA" id="ARBA00022538"/>
    </source>
</evidence>
<dbReference type="SUPFAM" id="SSF81324">
    <property type="entry name" value="Voltage-gated potassium channels"/>
    <property type="match status" value="1"/>
</dbReference>
<dbReference type="GO" id="GO:0005249">
    <property type="term" value="F:voltage-gated potassium channel activity"/>
    <property type="evidence" value="ECO:0007669"/>
    <property type="project" value="InterPro"/>
</dbReference>
<evidence type="ECO:0000256" key="7">
    <source>
        <dbReference type="ARBA" id="ARBA00022958"/>
    </source>
</evidence>
<dbReference type="InterPro" id="IPR005821">
    <property type="entry name" value="Ion_trans_dom"/>
</dbReference>
<dbReference type="STRING" id="1754192.A0A1Y1XPJ5"/>
<protein>
    <submittedName>
        <fullName evidence="14">Voltage-gated potassium channel</fullName>
    </submittedName>
</protein>